<dbReference type="Proteomes" id="UP000236846">
    <property type="component" value="Unassembled WGS sequence"/>
</dbReference>
<evidence type="ECO:0000313" key="3">
    <source>
        <dbReference type="Proteomes" id="UP000236846"/>
    </source>
</evidence>
<reference evidence="2 3" key="1">
    <citation type="submission" date="2017-09" db="EMBL/GenBank/DDBJ databases">
        <title>Depth-based differentiation of microbial function through sediment-hosted aquifers and enrichment of novel symbionts in the deep terrestrial subsurface.</title>
        <authorList>
            <person name="Probst A.J."/>
            <person name="Ladd B."/>
            <person name="Jarett J.K."/>
            <person name="Geller-Mcgrath D.E."/>
            <person name="Sieber C.M."/>
            <person name="Emerson J.B."/>
            <person name="Anantharaman K."/>
            <person name="Thomas B.C."/>
            <person name="Malmstrom R."/>
            <person name="Stieglmeier M."/>
            <person name="Klingl A."/>
            <person name="Woyke T."/>
            <person name="Ryan C.M."/>
            <person name="Banfield J.F."/>
        </authorList>
    </citation>
    <scope>NUCLEOTIDE SEQUENCE [LARGE SCALE GENOMIC DNA]</scope>
    <source>
        <strain evidence="2">CG11_big_fil_rev_8_21_14_0_20_43_10</strain>
    </source>
</reference>
<proteinExistence type="predicted"/>
<organism evidence="2 3">
    <name type="scientific">Candidatus Brennerbacteria bacterium CG11_big_fil_rev_8_21_14_0_20_43_10</name>
    <dbReference type="NCBI Taxonomy" id="1974523"/>
    <lineage>
        <taxon>Bacteria</taxon>
        <taxon>Candidatus Brenneribacteriota</taxon>
    </lineage>
</organism>
<protein>
    <recommendedName>
        <fullName evidence="1">Transcriptional repressor PaaX-like central Cas2-like domain-containing protein</fullName>
    </recommendedName>
</protein>
<dbReference type="AlphaFoldDB" id="A0A2H0PXH5"/>
<gene>
    <name evidence="2" type="ORF">COV41_00830</name>
</gene>
<dbReference type="InterPro" id="IPR048846">
    <property type="entry name" value="PaaX-like_central"/>
</dbReference>
<dbReference type="EMBL" id="PCXE01000016">
    <property type="protein sequence ID" value="PIR26763.1"/>
    <property type="molecule type" value="Genomic_DNA"/>
</dbReference>
<feature type="domain" description="Transcriptional repressor PaaX-like central Cas2-like" evidence="1">
    <location>
        <begin position="112"/>
        <end position="182"/>
    </location>
</feature>
<comment type="caution">
    <text evidence="2">The sequence shown here is derived from an EMBL/GenBank/DDBJ whole genome shotgun (WGS) entry which is preliminary data.</text>
</comment>
<dbReference type="Gene3D" id="3.30.70.2650">
    <property type="match status" value="1"/>
</dbReference>
<evidence type="ECO:0000313" key="2">
    <source>
        <dbReference type="EMBL" id="PIR26763.1"/>
    </source>
</evidence>
<accession>A0A2H0PXH5</accession>
<sequence>MGKQSPKACLRQGTREWKLLRVLKEIGSLSLDSMLPKQYPEARLWRVVFGIDKNVNIPEERKKELRLVISKTLSRLKEKGLVVKQGTTRNVLWKVTAKSKEVAKENNFLPEDGRLRIVVFDVPESRKYARKWLRDELIAAGYALLQKSVWVGKRPMAESFYNEISDHDLFENVHIFEVKEQGTLMNIDV</sequence>
<dbReference type="Pfam" id="PF20803">
    <property type="entry name" value="PaaX_M"/>
    <property type="match status" value="1"/>
</dbReference>
<name>A0A2H0PXH5_9BACT</name>
<evidence type="ECO:0000259" key="1">
    <source>
        <dbReference type="Pfam" id="PF20803"/>
    </source>
</evidence>